<feature type="domain" description="Sm" evidence="2">
    <location>
        <begin position="141"/>
        <end position="245"/>
    </location>
</feature>
<evidence type="ECO:0000313" key="3">
    <source>
        <dbReference type="EMBL" id="EDW61111.1"/>
    </source>
</evidence>
<dbReference type="EMBL" id="CH940648">
    <property type="protein sequence ID" value="EDW61111.1"/>
    <property type="molecule type" value="Genomic_DNA"/>
</dbReference>
<evidence type="ECO:0000256" key="1">
    <source>
        <dbReference type="SAM" id="MobiDB-lite"/>
    </source>
</evidence>
<dbReference type="PhylomeDB" id="B4LNF9"/>
<proteinExistence type="predicted"/>
<dbReference type="PANTHER" id="PTHR21415:SF1">
    <property type="entry name" value="U7 SNRNA-ASSOCIATED SM-LIKE PROTEIN LSM11"/>
    <property type="match status" value="1"/>
</dbReference>
<name>B4LNF9_DROVI</name>
<dbReference type="HOGENOM" id="CLU_085833_0_0_1"/>
<dbReference type="InterPro" id="IPR034109">
    <property type="entry name" value="Lsm11_M"/>
</dbReference>
<dbReference type="InterPro" id="IPR010920">
    <property type="entry name" value="LSM_dom_sf"/>
</dbReference>
<dbReference type="eggNOG" id="ENOG502QS1B">
    <property type="taxonomic scope" value="Eukaryota"/>
</dbReference>
<dbReference type="KEGG" id="dvi:6627262"/>
<evidence type="ECO:0000259" key="2">
    <source>
        <dbReference type="SMART" id="SM00651"/>
    </source>
</evidence>
<dbReference type="STRING" id="7244.B4LNF9"/>
<dbReference type="CDD" id="cd01739">
    <property type="entry name" value="LSm11_M"/>
    <property type="match status" value="1"/>
</dbReference>
<dbReference type="GO" id="GO:0071209">
    <property type="term" value="F:U7 snRNA binding"/>
    <property type="evidence" value="ECO:0007669"/>
    <property type="project" value="InterPro"/>
</dbReference>
<dbReference type="OMA" id="TWKRRKY"/>
<dbReference type="Pfam" id="PF01423">
    <property type="entry name" value="LSM"/>
    <property type="match status" value="1"/>
</dbReference>
<reference evidence="3 4" key="1">
    <citation type="journal article" date="2007" name="Nature">
        <title>Evolution of genes and genomes on the Drosophila phylogeny.</title>
        <authorList>
            <consortium name="Drosophila 12 Genomes Consortium"/>
            <person name="Clark A.G."/>
            <person name="Eisen M.B."/>
            <person name="Smith D.R."/>
            <person name="Bergman C.M."/>
            <person name="Oliver B."/>
            <person name="Markow T.A."/>
            <person name="Kaufman T.C."/>
            <person name="Kellis M."/>
            <person name="Gelbart W."/>
            <person name="Iyer V.N."/>
            <person name="Pollard D.A."/>
            <person name="Sackton T.B."/>
            <person name="Larracuente A.M."/>
            <person name="Singh N.D."/>
            <person name="Abad J.P."/>
            <person name="Abt D.N."/>
            <person name="Adryan B."/>
            <person name="Aguade M."/>
            <person name="Akashi H."/>
            <person name="Anderson W.W."/>
            <person name="Aquadro C.F."/>
            <person name="Ardell D.H."/>
            <person name="Arguello R."/>
            <person name="Artieri C.G."/>
            <person name="Barbash D.A."/>
            <person name="Barker D."/>
            <person name="Barsanti P."/>
            <person name="Batterham P."/>
            <person name="Batzoglou S."/>
            <person name="Begun D."/>
            <person name="Bhutkar A."/>
            <person name="Blanco E."/>
            <person name="Bosak S.A."/>
            <person name="Bradley R.K."/>
            <person name="Brand A.D."/>
            <person name="Brent M.R."/>
            <person name="Brooks A.N."/>
            <person name="Brown R.H."/>
            <person name="Butlin R.K."/>
            <person name="Caggese C."/>
            <person name="Calvi B.R."/>
            <person name="Bernardo de Carvalho A."/>
            <person name="Caspi A."/>
            <person name="Castrezana S."/>
            <person name="Celniker S.E."/>
            <person name="Chang J.L."/>
            <person name="Chapple C."/>
            <person name="Chatterji S."/>
            <person name="Chinwalla A."/>
            <person name="Civetta A."/>
            <person name="Clifton S.W."/>
            <person name="Comeron J.M."/>
            <person name="Costello J.C."/>
            <person name="Coyne J.A."/>
            <person name="Daub J."/>
            <person name="David R.G."/>
            <person name="Delcher A.L."/>
            <person name="Delehaunty K."/>
            <person name="Do C.B."/>
            <person name="Ebling H."/>
            <person name="Edwards K."/>
            <person name="Eickbush T."/>
            <person name="Evans J.D."/>
            <person name="Filipski A."/>
            <person name="Findeiss S."/>
            <person name="Freyhult E."/>
            <person name="Fulton L."/>
            <person name="Fulton R."/>
            <person name="Garcia A.C."/>
            <person name="Gardiner A."/>
            <person name="Garfield D.A."/>
            <person name="Garvin B.E."/>
            <person name="Gibson G."/>
            <person name="Gilbert D."/>
            <person name="Gnerre S."/>
            <person name="Godfrey J."/>
            <person name="Good R."/>
            <person name="Gotea V."/>
            <person name="Gravely B."/>
            <person name="Greenberg A.J."/>
            <person name="Griffiths-Jones S."/>
            <person name="Gross S."/>
            <person name="Guigo R."/>
            <person name="Gustafson E.A."/>
            <person name="Haerty W."/>
            <person name="Hahn M.W."/>
            <person name="Halligan D.L."/>
            <person name="Halpern A.L."/>
            <person name="Halter G.M."/>
            <person name="Han M.V."/>
            <person name="Heger A."/>
            <person name="Hillier L."/>
            <person name="Hinrichs A.S."/>
            <person name="Holmes I."/>
            <person name="Hoskins R.A."/>
            <person name="Hubisz M.J."/>
            <person name="Hultmark D."/>
            <person name="Huntley M.A."/>
            <person name="Jaffe D.B."/>
            <person name="Jagadeeshan S."/>
            <person name="Jeck W.R."/>
            <person name="Johnson J."/>
            <person name="Jones C.D."/>
            <person name="Jordan W.C."/>
            <person name="Karpen G.H."/>
            <person name="Kataoka E."/>
            <person name="Keightley P.D."/>
            <person name="Kheradpour P."/>
            <person name="Kirkness E.F."/>
            <person name="Koerich L.B."/>
            <person name="Kristiansen K."/>
            <person name="Kudrna D."/>
            <person name="Kulathinal R.J."/>
            <person name="Kumar S."/>
            <person name="Kwok R."/>
            <person name="Lander E."/>
            <person name="Langley C.H."/>
            <person name="Lapoint R."/>
            <person name="Lazzaro B.P."/>
            <person name="Lee S.J."/>
            <person name="Levesque L."/>
            <person name="Li R."/>
            <person name="Lin C.F."/>
            <person name="Lin M.F."/>
            <person name="Lindblad-Toh K."/>
            <person name="Llopart A."/>
            <person name="Long M."/>
            <person name="Low L."/>
            <person name="Lozovsky E."/>
            <person name="Lu J."/>
            <person name="Luo M."/>
            <person name="Machado C.A."/>
            <person name="Makalowski W."/>
            <person name="Marzo M."/>
            <person name="Matsuda M."/>
            <person name="Matzkin L."/>
            <person name="McAllister B."/>
            <person name="McBride C.S."/>
            <person name="McKernan B."/>
            <person name="McKernan K."/>
            <person name="Mendez-Lago M."/>
            <person name="Minx P."/>
            <person name="Mollenhauer M.U."/>
            <person name="Montooth K."/>
            <person name="Mount S.M."/>
            <person name="Mu X."/>
            <person name="Myers E."/>
            <person name="Negre B."/>
            <person name="Newfeld S."/>
            <person name="Nielsen R."/>
            <person name="Noor M.A."/>
            <person name="O'Grady P."/>
            <person name="Pachter L."/>
            <person name="Papaceit M."/>
            <person name="Parisi M.J."/>
            <person name="Parisi M."/>
            <person name="Parts L."/>
            <person name="Pedersen J.S."/>
            <person name="Pesole G."/>
            <person name="Phillippy A.M."/>
            <person name="Ponting C.P."/>
            <person name="Pop M."/>
            <person name="Porcelli D."/>
            <person name="Powell J.R."/>
            <person name="Prohaska S."/>
            <person name="Pruitt K."/>
            <person name="Puig M."/>
            <person name="Quesneville H."/>
            <person name="Ram K.R."/>
            <person name="Rand D."/>
            <person name="Rasmussen M.D."/>
            <person name="Reed L.K."/>
            <person name="Reenan R."/>
            <person name="Reily A."/>
            <person name="Remington K.A."/>
            <person name="Rieger T.T."/>
            <person name="Ritchie M.G."/>
            <person name="Robin C."/>
            <person name="Rogers Y.H."/>
            <person name="Rohde C."/>
            <person name="Rozas J."/>
            <person name="Rubenfield M.J."/>
            <person name="Ruiz A."/>
            <person name="Russo S."/>
            <person name="Salzberg S.L."/>
            <person name="Sanchez-Gracia A."/>
            <person name="Saranga D.J."/>
            <person name="Sato H."/>
            <person name="Schaeffer S.W."/>
            <person name="Schatz M.C."/>
            <person name="Schlenke T."/>
            <person name="Schwartz R."/>
            <person name="Segarra C."/>
            <person name="Singh R.S."/>
            <person name="Sirot L."/>
            <person name="Sirota M."/>
            <person name="Sisneros N.B."/>
            <person name="Smith C.D."/>
            <person name="Smith T.F."/>
            <person name="Spieth J."/>
            <person name="Stage D.E."/>
            <person name="Stark A."/>
            <person name="Stephan W."/>
            <person name="Strausberg R.L."/>
            <person name="Strempel S."/>
            <person name="Sturgill D."/>
            <person name="Sutton G."/>
            <person name="Sutton G.G."/>
            <person name="Tao W."/>
            <person name="Teichmann S."/>
            <person name="Tobari Y.N."/>
            <person name="Tomimura Y."/>
            <person name="Tsolas J.M."/>
            <person name="Valente V.L."/>
            <person name="Venter E."/>
            <person name="Venter J.C."/>
            <person name="Vicario S."/>
            <person name="Vieira F.G."/>
            <person name="Vilella A.J."/>
            <person name="Villasante A."/>
            <person name="Walenz B."/>
            <person name="Wang J."/>
            <person name="Wasserman M."/>
            <person name="Watts T."/>
            <person name="Wilson D."/>
            <person name="Wilson R.K."/>
            <person name="Wing R.A."/>
            <person name="Wolfner M.F."/>
            <person name="Wong A."/>
            <person name="Wong G.K."/>
            <person name="Wu C.I."/>
            <person name="Wu G."/>
            <person name="Yamamoto D."/>
            <person name="Yang H.P."/>
            <person name="Yang S.P."/>
            <person name="Yorke J.A."/>
            <person name="Yoshida K."/>
            <person name="Zdobnov E."/>
            <person name="Zhang P."/>
            <person name="Zhang Y."/>
            <person name="Zimin A.V."/>
            <person name="Baldwin J."/>
            <person name="Abdouelleil A."/>
            <person name="Abdulkadir J."/>
            <person name="Abebe A."/>
            <person name="Abera B."/>
            <person name="Abreu J."/>
            <person name="Acer S.C."/>
            <person name="Aftuck L."/>
            <person name="Alexander A."/>
            <person name="An P."/>
            <person name="Anderson E."/>
            <person name="Anderson S."/>
            <person name="Arachi H."/>
            <person name="Azer M."/>
            <person name="Bachantsang P."/>
            <person name="Barry A."/>
            <person name="Bayul T."/>
            <person name="Berlin A."/>
            <person name="Bessette D."/>
            <person name="Bloom T."/>
            <person name="Blye J."/>
            <person name="Boguslavskiy L."/>
            <person name="Bonnet C."/>
            <person name="Boukhgalter B."/>
            <person name="Bourzgui I."/>
            <person name="Brown A."/>
            <person name="Cahill P."/>
            <person name="Channer S."/>
            <person name="Cheshatsang Y."/>
            <person name="Chuda L."/>
            <person name="Citroen M."/>
            <person name="Collymore A."/>
            <person name="Cooke P."/>
            <person name="Costello M."/>
            <person name="D'Aco K."/>
            <person name="Daza R."/>
            <person name="De Haan G."/>
            <person name="DeGray S."/>
            <person name="DeMaso C."/>
            <person name="Dhargay N."/>
            <person name="Dooley K."/>
            <person name="Dooley E."/>
            <person name="Doricent M."/>
            <person name="Dorje P."/>
            <person name="Dorjee K."/>
            <person name="Dupes A."/>
            <person name="Elong R."/>
            <person name="Falk J."/>
            <person name="Farina A."/>
            <person name="Faro S."/>
            <person name="Ferguson D."/>
            <person name="Fisher S."/>
            <person name="Foley C.D."/>
            <person name="Franke A."/>
            <person name="Friedrich D."/>
            <person name="Gadbois L."/>
            <person name="Gearin G."/>
            <person name="Gearin C.R."/>
            <person name="Giannoukos G."/>
            <person name="Goode T."/>
            <person name="Graham J."/>
            <person name="Grandbois E."/>
            <person name="Grewal S."/>
            <person name="Gyaltsen K."/>
            <person name="Hafez N."/>
            <person name="Hagos B."/>
            <person name="Hall J."/>
            <person name="Henson C."/>
            <person name="Hollinger A."/>
            <person name="Honan T."/>
            <person name="Huard M.D."/>
            <person name="Hughes L."/>
            <person name="Hurhula B."/>
            <person name="Husby M.E."/>
            <person name="Kamat A."/>
            <person name="Kanga B."/>
            <person name="Kashin S."/>
            <person name="Khazanovich D."/>
            <person name="Kisner P."/>
            <person name="Lance K."/>
            <person name="Lara M."/>
            <person name="Lee W."/>
            <person name="Lennon N."/>
            <person name="Letendre F."/>
            <person name="LeVine R."/>
            <person name="Lipovsky A."/>
            <person name="Liu X."/>
            <person name="Liu J."/>
            <person name="Liu S."/>
            <person name="Lokyitsang T."/>
            <person name="Lokyitsang Y."/>
            <person name="Lubonja R."/>
            <person name="Lui A."/>
            <person name="MacDonald P."/>
            <person name="Magnisalis V."/>
            <person name="Maru K."/>
            <person name="Matthews C."/>
            <person name="McCusker W."/>
            <person name="McDonough S."/>
            <person name="Mehta T."/>
            <person name="Meldrim J."/>
            <person name="Meneus L."/>
            <person name="Mihai O."/>
            <person name="Mihalev A."/>
            <person name="Mihova T."/>
            <person name="Mittelman R."/>
            <person name="Mlenga V."/>
            <person name="Montmayeur A."/>
            <person name="Mulrain L."/>
            <person name="Navidi A."/>
            <person name="Naylor J."/>
            <person name="Negash T."/>
            <person name="Nguyen T."/>
            <person name="Nguyen N."/>
            <person name="Nicol R."/>
            <person name="Norbu C."/>
            <person name="Norbu N."/>
            <person name="Novod N."/>
            <person name="O'Neill B."/>
            <person name="Osman S."/>
            <person name="Markiewicz E."/>
            <person name="Oyono O.L."/>
            <person name="Patti C."/>
            <person name="Phunkhang P."/>
            <person name="Pierre F."/>
            <person name="Priest M."/>
            <person name="Raghuraman S."/>
            <person name="Rege F."/>
            <person name="Reyes R."/>
            <person name="Rise C."/>
            <person name="Rogov P."/>
            <person name="Ross K."/>
            <person name="Ryan E."/>
            <person name="Settipalli S."/>
            <person name="Shea T."/>
            <person name="Sherpa N."/>
            <person name="Shi L."/>
            <person name="Shih D."/>
            <person name="Sparrow T."/>
            <person name="Spaulding J."/>
            <person name="Stalker J."/>
            <person name="Stange-Thomann N."/>
            <person name="Stavropoulos S."/>
            <person name="Stone C."/>
            <person name="Strader C."/>
            <person name="Tesfaye S."/>
            <person name="Thomson T."/>
            <person name="Thoulutsang Y."/>
            <person name="Thoulutsang D."/>
            <person name="Topham K."/>
            <person name="Topping I."/>
            <person name="Tsamla T."/>
            <person name="Vassiliev H."/>
            <person name="Vo A."/>
            <person name="Wangchuk T."/>
            <person name="Wangdi T."/>
            <person name="Weiand M."/>
            <person name="Wilkinson J."/>
            <person name="Wilson A."/>
            <person name="Yadav S."/>
            <person name="Young G."/>
            <person name="Yu Q."/>
            <person name="Zembek L."/>
            <person name="Zhong D."/>
            <person name="Zimmer A."/>
            <person name="Zwirko Z."/>
            <person name="Jaffe D.B."/>
            <person name="Alvarez P."/>
            <person name="Brockman W."/>
            <person name="Butler J."/>
            <person name="Chin C."/>
            <person name="Gnerre S."/>
            <person name="Grabherr M."/>
            <person name="Kleber M."/>
            <person name="Mauceli E."/>
            <person name="MacCallum I."/>
        </authorList>
    </citation>
    <scope>NUCLEOTIDE SEQUENCE [LARGE SCALE GENOMIC DNA]</scope>
    <source>
        <strain evidence="4">Tucson 15010-1051.87</strain>
    </source>
</reference>
<dbReference type="InterPro" id="IPR001163">
    <property type="entry name" value="Sm_dom_euk/arc"/>
</dbReference>
<dbReference type="InterPro" id="IPR039267">
    <property type="entry name" value="Lsm11"/>
</dbReference>
<dbReference type="FunCoup" id="B4LNF9">
    <property type="interactions" value="240"/>
</dbReference>
<dbReference type="SMART" id="SM00651">
    <property type="entry name" value="Sm"/>
    <property type="match status" value="1"/>
</dbReference>
<feature type="region of interest" description="Disordered" evidence="1">
    <location>
        <begin position="1"/>
        <end position="20"/>
    </location>
</feature>
<dbReference type="AlphaFoldDB" id="B4LNF9"/>
<feature type="region of interest" description="Disordered" evidence="1">
    <location>
        <begin position="67"/>
        <end position="95"/>
    </location>
</feature>
<keyword evidence="4" id="KW-1185">Reference proteome</keyword>
<accession>B4LNF9</accession>
<dbReference type="SUPFAM" id="SSF50182">
    <property type="entry name" value="Sm-like ribonucleoproteins"/>
    <property type="match status" value="1"/>
</dbReference>
<dbReference type="GO" id="GO:0006398">
    <property type="term" value="P:mRNA 3'-end processing by stem-loop binding and cleavage"/>
    <property type="evidence" value="ECO:0007669"/>
    <property type="project" value="TreeGrafter"/>
</dbReference>
<dbReference type="PANTHER" id="PTHR21415">
    <property type="entry name" value="U7 SNRNA-ASSOCIATED SM-LIKE PROTEIN LSM11"/>
    <property type="match status" value="1"/>
</dbReference>
<protein>
    <recommendedName>
        <fullName evidence="2">Sm domain-containing protein</fullName>
    </recommendedName>
</protein>
<dbReference type="Proteomes" id="UP000008792">
    <property type="component" value="Unassembled WGS sequence"/>
</dbReference>
<organism evidence="3 4">
    <name type="scientific">Drosophila virilis</name>
    <name type="common">Fruit fly</name>
    <dbReference type="NCBI Taxonomy" id="7244"/>
    <lineage>
        <taxon>Eukaryota</taxon>
        <taxon>Metazoa</taxon>
        <taxon>Ecdysozoa</taxon>
        <taxon>Arthropoda</taxon>
        <taxon>Hexapoda</taxon>
        <taxon>Insecta</taxon>
        <taxon>Pterygota</taxon>
        <taxon>Neoptera</taxon>
        <taxon>Endopterygota</taxon>
        <taxon>Diptera</taxon>
        <taxon>Brachycera</taxon>
        <taxon>Muscomorpha</taxon>
        <taxon>Ephydroidea</taxon>
        <taxon>Drosophilidae</taxon>
        <taxon>Drosophila</taxon>
    </lineage>
</organism>
<evidence type="ECO:0000313" key="4">
    <source>
        <dbReference type="Proteomes" id="UP000008792"/>
    </source>
</evidence>
<dbReference type="OrthoDB" id="10002367at2759"/>
<sequence length="251" mass="28731">MSDTHLEAESNTPEELDVGSEQFNPLRALYAADFKVTERAPKVLYQNLAAFESALVKFGVWQLNKRQKSNDVPPKATNSKNPFSAVGEPSSERRFEPHQMPVEGVPKSKYQRNLFTHMAGAEGPLALLQKHLPTPEKLGQMRLRVYLRKEHTIGGRIDGELVAFDKQWNLLLKNAVEVWQRRKYKFGEQKICSTPASDECRNRLRQMGITVPEVHVKSLNRKNVQLRREIPQLMVRGENIALITFIDNSKE</sequence>
<dbReference type="Gene3D" id="2.30.30.100">
    <property type="match status" value="1"/>
</dbReference>
<dbReference type="GO" id="GO:0005683">
    <property type="term" value="C:U7 snRNP"/>
    <property type="evidence" value="ECO:0007669"/>
    <property type="project" value="TreeGrafter"/>
</dbReference>
<dbReference type="InParanoid" id="B4LNF9"/>
<gene>
    <name evidence="3" type="primary">Dvir\GJ20483</name>
    <name evidence="3" type="ORF">Dvir_GJ20483</name>
</gene>